<gene>
    <name evidence="2" type="ordered locus">Mmah_1450</name>
</gene>
<feature type="region of interest" description="Disordered" evidence="1">
    <location>
        <begin position="54"/>
        <end position="76"/>
    </location>
</feature>
<dbReference type="Proteomes" id="UP000001059">
    <property type="component" value="Chromosome"/>
</dbReference>
<feature type="compositionally biased region" description="Basic and acidic residues" evidence="1">
    <location>
        <begin position="61"/>
        <end position="76"/>
    </location>
</feature>
<dbReference type="NCBIfam" id="TIGR02926">
    <property type="entry name" value="AhaH"/>
    <property type="match status" value="1"/>
</dbReference>
<evidence type="ECO:0000313" key="2">
    <source>
        <dbReference type="EMBL" id="ADE36948.1"/>
    </source>
</evidence>
<organism evidence="2 3">
    <name type="scientific">Methanohalophilus mahii (strain ATCC 35705 / DSM 5219 / SLP)</name>
    <dbReference type="NCBI Taxonomy" id="547558"/>
    <lineage>
        <taxon>Archaea</taxon>
        <taxon>Methanobacteriati</taxon>
        <taxon>Methanobacteriota</taxon>
        <taxon>Stenosarchaea group</taxon>
        <taxon>Methanomicrobia</taxon>
        <taxon>Methanosarcinales</taxon>
        <taxon>Methanosarcinaceae</taxon>
        <taxon>Methanohalophilus</taxon>
    </lineage>
</organism>
<evidence type="ECO:0000256" key="1">
    <source>
        <dbReference type="SAM" id="MobiDB-lite"/>
    </source>
</evidence>
<dbReference type="EMBL" id="CP001994">
    <property type="protein sequence ID" value="ADE36948.1"/>
    <property type="molecule type" value="Genomic_DNA"/>
</dbReference>
<keyword evidence="3" id="KW-1185">Reference proteome</keyword>
<sequence length="108" mass="12012">MAKDKILSEIKEAEQSAAKKVEAGLKEKEDKIARARAEAREIIKEAELDAEKSANNALKSAQEDLQKEHEEIVNKGKKDAEELISNAESNVDKAVAMLVEEFERAIYA</sequence>
<dbReference type="OrthoDB" id="147599at2157"/>
<name>D5E710_METMS</name>
<reference evidence="2 3" key="1">
    <citation type="submission" date="2010-03" db="EMBL/GenBank/DDBJ databases">
        <title>The complete genome of Methanohalophilus mahii DSM 5219.</title>
        <authorList>
            <consortium name="US DOE Joint Genome Institute (JGI-PGF)"/>
            <person name="Lucas S."/>
            <person name="Copeland A."/>
            <person name="Lapidus A."/>
            <person name="Glavina del Rio T."/>
            <person name="Dalin E."/>
            <person name="Tice H."/>
            <person name="Bruce D."/>
            <person name="Goodwin L."/>
            <person name="Pitluck S."/>
            <person name="Kyrpides N."/>
            <person name="Mavromatis K."/>
            <person name="Ivanova N."/>
            <person name="Lykidis A."/>
            <person name="Saunders E."/>
            <person name="Brettin T."/>
            <person name="Detter J.C."/>
            <person name="Han C."/>
            <person name="Land M."/>
            <person name="Hauser L."/>
            <person name="Markowitz V."/>
            <person name="Cheng J.-F."/>
            <person name="Hugenholtz P."/>
            <person name="Woyke T."/>
            <person name="Wu D."/>
            <person name="Spring S."/>
            <person name="Schneider S."/>
            <person name="Schroeder M."/>
            <person name="Klenk H.-P."/>
            <person name="Eisen J.A."/>
        </authorList>
    </citation>
    <scope>NUCLEOTIDE SEQUENCE [LARGE SCALE GENOMIC DNA]</scope>
    <source>
        <strain evidence="3">ATCC 35705 / DSM 5219 / SLP</strain>
    </source>
</reference>
<dbReference type="GeneID" id="8983623"/>
<dbReference type="Gene3D" id="1.20.5.2950">
    <property type="match status" value="1"/>
</dbReference>
<dbReference type="HOGENOM" id="CLU_149095_1_1_2"/>
<dbReference type="KEGG" id="mmh:Mmah_1450"/>
<evidence type="ECO:0000313" key="3">
    <source>
        <dbReference type="Proteomes" id="UP000001059"/>
    </source>
</evidence>
<dbReference type="STRING" id="547558.Mmah_1450"/>
<protein>
    <submittedName>
        <fullName evidence="2">ATP synthase H subunit</fullName>
    </submittedName>
</protein>
<dbReference type="Pfam" id="PF16999">
    <property type="entry name" value="V-ATPase_G_2"/>
    <property type="match status" value="1"/>
</dbReference>
<accession>D5E710</accession>
<dbReference type="AlphaFoldDB" id="D5E710"/>
<proteinExistence type="predicted"/>
<dbReference type="InterPro" id="IPR014275">
    <property type="entry name" value="ATPase_A1A0-cplx_hsu"/>
</dbReference>
<dbReference type="RefSeq" id="WP_013037890.1">
    <property type="nucleotide sequence ID" value="NC_014002.1"/>
</dbReference>